<evidence type="ECO:0000313" key="3">
    <source>
        <dbReference type="EMBL" id="KIJ29590.1"/>
    </source>
</evidence>
<dbReference type="InterPro" id="IPR007110">
    <property type="entry name" value="Ig-like_dom"/>
</dbReference>
<protein>
    <recommendedName>
        <fullName evidence="2">Ig-like domain-containing protein</fullName>
    </recommendedName>
</protein>
<feature type="domain" description="Ig-like" evidence="2">
    <location>
        <begin position="327"/>
        <end position="417"/>
    </location>
</feature>
<keyword evidence="4" id="KW-1185">Reference proteome</keyword>
<feature type="compositionally biased region" description="Basic and acidic residues" evidence="1">
    <location>
        <begin position="278"/>
        <end position="295"/>
    </location>
</feature>
<dbReference type="InterPro" id="IPR040976">
    <property type="entry name" value="Pkinase_fungal"/>
</dbReference>
<dbReference type="Proteomes" id="UP000054279">
    <property type="component" value="Unassembled WGS sequence"/>
</dbReference>
<accession>A0A0C9UWQ1</accession>
<dbReference type="Pfam" id="PF17667">
    <property type="entry name" value="Pkinase_fungal"/>
    <property type="match status" value="1"/>
</dbReference>
<evidence type="ECO:0000259" key="2">
    <source>
        <dbReference type="PROSITE" id="PS50835"/>
    </source>
</evidence>
<dbReference type="EMBL" id="KN837279">
    <property type="protein sequence ID" value="KIJ29590.1"/>
    <property type="molecule type" value="Genomic_DNA"/>
</dbReference>
<feature type="region of interest" description="Disordered" evidence="1">
    <location>
        <begin position="365"/>
        <end position="386"/>
    </location>
</feature>
<reference evidence="3 4" key="1">
    <citation type="submission" date="2014-06" db="EMBL/GenBank/DDBJ databases">
        <title>Evolutionary Origins and Diversification of the Mycorrhizal Mutualists.</title>
        <authorList>
            <consortium name="DOE Joint Genome Institute"/>
            <consortium name="Mycorrhizal Genomics Consortium"/>
            <person name="Kohler A."/>
            <person name="Kuo A."/>
            <person name="Nagy L.G."/>
            <person name="Floudas D."/>
            <person name="Copeland A."/>
            <person name="Barry K.W."/>
            <person name="Cichocki N."/>
            <person name="Veneault-Fourrey C."/>
            <person name="LaButti K."/>
            <person name="Lindquist E.A."/>
            <person name="Lipzen A."/>
            <person name="Lundell T."/>
            <person name="Morin E."/>
            <person name="Murat C."/>
            <person name="Riley R."/>
            <person name="Ohm R."/>
            <person name="Sun H."/>
            <person name="Tunlid A."/>
            <person name="Henrissat B."/>
            <person name="Grigoriev I.V."/>
            <person name="Hibbett D.S."/>
            <person name="Martin F."/>
        </authorList>
    </citation>
    <scope>NUCLEOTIDE SEQUENCE [LARGE SCALE GENOMIC DNA]</scope>
    <source>
        <strain evidence="3 4">SS14</strain>
    </source>
</reference>
<dbReference type="AlphaFoldDB" id="A0A0C9UWQ1"/>
<name>A0A0C9UWQ1_SPHS4</name>
<dbReference type="PROSITE" id="PS50835">
    <property type="entry name" value="IG_LIKE"/>
    <property type="match status" value="1"/>
</dbReference>
<sequence length="417" mass="46862">MEDEIVRVIEAMDGWKGMLVTTGGQALLENPDMLHSAKLSGMETPASHPTTALMFASLHWGHSRLEHLTTTISFVLQWFQRLGDDPRKILRHVISQYNVLSMREGAPVGDRGVLIQLDIAFRATEESPRVIVNHDICAHFFQLITVLSSGHPLQPVPPHNYLDKLESFLYLLSYIFFWYRPDGTVALREEVGPRIVRSLAEEVPIDAQMAKSVYFAVGMTATHAQLDAGKGGPVHVASGKAPEGGWELRLDPLLRKRSEHYVRYWKSSTRPSSLSGLYRHDRPSSRRGSEHREWQLESVPGELPTATDYLTRCSYSCCFRHLSQWLPSSHLLNQNPEGANLAVSLWCALSTVLTSVTPSLHLERLSDNREHQDSPHPKSQQARRDISMTQGDSHLVQEQALIIFTSLSAKSSANYLC</sequence>
<evidence type="ECO:0000256" key="1">
    <source>
        <dbReference type="SAM" id="MobiDB-lite"/>
    </source>
</evidence>
<gene>
    <name evidence="3" type="ORF">M422DRAFT_268933</name>
</gene>
<evidence type="ECO:0000313" key="4">
    <source>
        <dbReference type="Proteomes" id="UP000054279"/>
    </source>
</evidence>
<dbReference type="HOGENOM" id="CLU_659174_0_0_1"/>
<feature type="region of interest" description="Disordered" evidence="1">
    <location>
        <begin position="270"/>
        <end position="295"/>
    </location>
</feature>
<proteinExistence type="predicted"/>
<organism evidence="3 4">
    <name type="scientific">Sphaerobolus stellatus (strain SS14)</name>
    <dbReference type="NCBI Taxonomy" id="990650"/>
    <lineage>
        <taxon>Eukaryota</taxon>
        <taxon>Fungi</taxon>
        <taxon>Dikarya</taxon>
        <taxon>Basidiomycota</taxon>
        <taxon>Agaricomycotina</taxon>
        <taxon>Agaricomycetes</taxon>
        <taxon>Phallomycetidae</taxon>
        <taxon>Geastrales</taxon>
        <taxon>Sphaerobolaceae</taxon>
        <taxon>Sphaerobolus</taxon>
    </lineage>
</organism>